<accession>A0A5C1A7U4</accession>
<dbReference type="PANTHER" id="PTHR43133:SF62">
    <property type="entry name" value="RNA POLYMERASE SIGMA FACTOR SIGZ"/>
    <property type="match status" value="1"/>
</dbReference>
<evidence type="ECO:0000256" key="3">
    <source>
        <dbReference type="ARBA" id="ARBA00023082"/>
    </source>
</evidence>
<evidence type="ECO:0000313" key="7">
    <source>
        <dbReference type="EMBL" id="QEL15379.1"/>
    </source>
</evidence>
<evidence type="ECO:0000256" key="4">
    <source>
        <dbReference type="ARBA" id="ARBA00023163"/>
    </source>
</evidence>
<dbReference type="InterPro" id="IPR039425">
    <property type="entry name" value="RNA_pol_sigma-70-like"/>
</dbReference>
<dbReference type="RefSeq" id="WP_149110200.1">
    <property type="nucleotide sequence ID" value="NZ_CP042425.1"/>
</dbReference>
<dbReference type="KEGG" id="lrs:PX52LOC_02294"/>
<evidence type="ECO:0000256" key="1">
    <source>
        <dbReference type="ARBA" id="ARBA00010641"/>
    </source>
</evidence>
<dbReference type="PANTHER" id="PTHR43133">
    <property type="entry name" value="RNA POLYMERASE ECF-TYPE SIGMA FACTO"/>
    <property type="match status" value="1"/>
</dbReference>
<dbReference type="Gene3D" id="1.10.1740.10">
    <property type="match status" value="1"/>
</dbReference>
<gene>
    <name evidence="7" type="ORF">PX52LOC_02294</name>
</gene>
<dbReference type="Gene3D" id="1.10.10.10">
    <property type="entry name" value="Winged helix-like DNA-binding domain superfamily/Winged helix DNA-binding domain"/>
    <property type="match status" value="1"/>
</dbReference>
<dbReference type="SUPFAM" id="SSF88946">
    <property type="entry name" value="Sigma2 domain of RNA polymerase sigma factors"/>
    <property type="match status" value="1"/>
</dbReference>
<dbReference type="InterPro" id="IPR013249">
    <property type="entry name" value="RNA_pol_sigma70_r4_t2"/>
</dbReference>
<keyword evidence="4" id="KW-0804">Transcription</keyword>
<evidence type="ECO:0000256" key="2">
    <source>
        <dbReference type="ARBA" id="ARBA00023015"/>
    </source>
</evidence>
<dbReference type="SUPFAM" id="SSF88659">
    <property type="entry name" value="Sigma3 and sigma4 domains of RNA polymerase sigma factors"/>
    <property type="match status" value="1"/>
</dbReference>
<dbReference type="GO" id="GO:0016987">
    <property type="term" value="F:sigma factor activity"/>
    <property type="evidence" value="ECO:0007669"/>
    <property type="project" value="UniProtKB-KW"/>
</dbReference>
<dbReference type="Proteomes" id="UP000324974">
    <property type="component" value="Chromosome"/>
</dbReference>
<dbReference type="Pfam" id="PF04542">
    <property type="entry name" value="Sigma70_r2"/>
    <property type="match status" value="1"/>
</dbReference>
<dbReference type="Pfam" id="PF08281">
    <property type="entry name" value="Sigma70_r4_2"/>
    <property type="match status" value="1"/>
</dbReference>
<dbReference type="NCBIfam" id="TIGR02937">
    <property type="entry name" value="sigma70-ECF"/>
    <property type="match status" value="1"/>
</dbReference>
<feature type="domain" description="RNA polymerase sigma-70 region 2" evidence="5">
    <location>
        <begin position="23"/>
        <end position="90"/>
    </location>
</feature>
<evidence type="ECO:0000313" key="8">
    <source>
        <dbReference type="Proteomes" id="UP000324974"/>
    </source>
</evidence>
<dbReference type="InterPro" id="IPR013324">
    <property type="entry name" value="RNA_pol_sigma_r3/r4-like"/>
</dbReference>
<feature type="domain" description="RNA polymerase sigma factor 70 region 4 type 2" evidence="6">
    <location>
        <begin position="118"/>
        <end position="169"/>
    </location>
</feature>
<keyword evidence="3" id="KW-0731">Sigma factor</keyword>
<dbReference type="InterPro" id="IPR013325">
    <property type="entry name" value="RNA_pol_sigma_r2"/>
</dbReference>
<proteinExistence type="inferred from homology"/>
<dbReference type="InterPro" id="IPR014284">
    <property type="entry name" value="RNA_pol_sigma-70_dom"/>
</dbReference>
<protein>
    <submittedName>
        <fullName evidence="7">RNA polymerase subunit sigma-24</fullName>
    </submittedName>
</protein>
<name>A0A5C1A7U4_9BACT</name>
<keyword evidence="2" id="KW-0805">Transcription regulation</keyword>
<dbReference type="CDD" id="cd06171">
    <property type="entry name" value="Sigma70_r4"/>
    <property type="match status" value="1"/>
</dbReference>
<dbReference type="InterPro" id="IPR036388">
    <property type="entry name" value="WH-like_DNA-bd_sf"/>
</dbReference>
<sequence>MVISDCEILHRVADRDRPAFADFYDRYASRVFGLLLHLLRNRTDAEDVLQEAFWQVWRQADRFDSRRASAESWVLMIARSRAVDRLRKRRETVTDTVPEVPSDSKPDINLSRQDDAAQVISALGVLPPDQQEPIRLAFFDGLTHEQIARHLNIPLGTVKTRIRLGFLRLKERLTTGISK</sequence>
<keyword evidence="8" id="KW-1185">Reference proteome</keyword>
<evidence type="ECO:0000259" key="5">
    <source>
        <dbReference type="Pfam" id="PF04542"/>
    </source>
</evidence>
<dbReference type="EMBL" id="CP042425">
    <property type="protein sequence ID" value="QEL15379.1"/>
    <property type="molecule type" value="Genomic_DNA"/>
</dbReference>
<organism evidence="7 8">
    <name type="scientific">Limnoglobus roseus</name>
    <dbReference type="NCBI Taxonomy" id="2598579"/>
    <lineage>
        <taxon>Bacteria</taxon>
        <taxon>Pseudomonadati</taxon>
        <taxon>Planctomycetota</taxon>
        <taxon>Planctomycetia</taxon>
        <taxon>Gemmatales</taxon>
        <taxon>Gemmataceae</taxon>
        <taxon>Limnoglobus</taxon>
    </lineage>
</organism>
<dbReference type="GO" id="GO:0006352">
    <property type="term" value="P:DNA-templated transcription initiation"/>
    <property type="evidence" value="ECO:0007669"/>
    <property type="project" value="InterPro"/>
</dbReference>
<dbReference type="OrthoDB" id="9784272at2"/>
<dbReference type="AlphaFoldDB" id="A0A5C1A7U4"/>
<dbReference type="GO" id="GO:0003677">
    <property type="term" value="F:DNA binding"/>
    <property type="evidence" value="ECO:0007669"/>
    <property type="project" value="InterPro"/>
</dbReference>
<dbReference type="InterPro" id="IPR007627">
    <property type="entry name" value="RNA_pol_sigma70_r2"/>
</dbReference>
<evidence type="ECO:0000259" key="6">
    <source>
        <dbReference type="Pfam" id="PF08281"/>
    </source>
</evidence>
<comment type="similarity">
    <text evidence="1">Belongs to the sigma-70 factor family. ECF subfamily.</text>
</comment>
<reference evidence="8" key="1">
    <citation type="submission" date="2019-08" db="EMBL/GenBank/DDBJ databases">
        <title>Limnoglobus roseus gen. nov., sp. nov., a novel freshwater planctomycete with a giant genome from the family Gemmataceae.</title>
        <authorList>
            <person name="Kulichevskaya I.S."/>
            <person name="Naumoff D.G."/>
            <person name="Miroshnikov K."/>
            <person name="Ivanova A."/>
            <person name="Philippov D.A."/>
            <person name="Hakobyan A."/>
            <person name="Rijpstra I.C."/>
            <person name="Sinninghe Damste J.S."/>
            <person name="Liesack W."/>
            <person name="Dedysh S.N."/>
        </authorList>
    </citation>
    <scope>NUCLEOTIDE SEQUENCE [LARGE SCALE GENOMIC DNA]</scope>
    <source>
        <strain evidence="8">PX52</strain>
    </source>
</reference>